<accession>A0ACB8QUS2</accession>
<proteinExistence type="predicted"/>
<comment type="caution">
    <text evidence="1">The sequence shown here is derived from an EMBL/GenBank/DDBJ whole genome shotgun (WGS) entry which is preliminary data.</text>
</comment>
<sequence length="359" mass="40587">MASPHTNLPPDLFPPLTRRDVLAFQFSTWYPIFAPVSIKSTFIRPLSREFRAYLDADGVFLPRGSEDLPVVSTIEDEDGQGDEDEDEDEERQYAFPDLDERIRSVVKEYGAVFPKLNFSSPKDAAWLLPSSAPLKCTAPSDVYMLLKSSDFVTHDLAPSNVFSGCEDDEAGGEEYELELVLRKWYNVERSRELRCFVRDGTLLGITQRDENYYDFLNETESQAKIVNTVSSYWTSQVQPRWTGPASYTFDVLLTRDLTRFHVLDFNPYAARTDSLLFTYEELYALRAAGDGKPVLRVVDSRAHPAATRNAPANQHNMVPIEALSLSSGRGIEDFSKAWEEEVRKGMQESDRGSDSDGDA</sequence>
<evidence type="ECO:0000313" key="2">
    <source>
        <dbReference type="Proteomes" id="UP000814128"/>
    </source>
</evidence>
<reference evidence="1" key="1">
    <citation type="submission" date="2021-02" db="EMBL/GenBank/DDBJ databases">
        <authorList>
            <consortium name="DOE Joint Genome Institute"/>
            <person name="Ahrendt S."/>
            <person name="Looney B.P."/>
            <person name="Miyauchi S."/>
            <person name="Morin E."/>
            <person name="Drula E."/>
            <person name="Courty P.E."/>
            <person name="Chicoki N."/>
            <person name="Fauchery L."/>
            <person name="Kohler A."/>
            <person name="Kuo A."/>
            <person name="Labutti K."/>
            <person name="Pangilinan J."/>
            <person name="Lipzen A."/>
            <person name="Riley R."/>
            <person name="Andreopoulos W."/>
            <person name="He G."/>
            <person name="Johnson J."/>
            <person name="Barry K.W."/>
            <person name="Grigoriev I.V."/>
            <person name="Nagy L."/>
            <person name="Hibbett D."/>
            <person name="Henrissat B."/>
            <person name="Matheny P.B."/>
            <person name="Labbe J."/>
            <person name="Martin F."/>
        </authorList>
    </citation>
    <scope>NUCLEOTIDE SEQUENCE</scope>
    <source>
        <strain evidence="1">EC-137</strain>
    </source>
</reference>
<keyword evidence="2" id="KW-1185">Reference proteome</keyword>
<name>A0ACB8QUS2_9AGAM</name>
<reference evidence="1" key="2">
    <citation type="journal article" date="2022" name="New Phytol.">
        <title>Evolutionary transition to the ectomycorrhizal habit in the genomes of a hyperdiverse lineage of mushroom-forming fungi.</title>
        <authorList>
            <person name="Looney B."/>
            <person name="Miyauchi S."/>
            <person name="Morin E."/>
            <person name="Drula E."/>
            <person name="Courty P.E."/>
            <person name="Kohler A."/>
            <person name="Kuo A."/>
            <person name="LaButti K."/>
            <person name="Pangilinan J."/>
            <person name="Lipzen A."/>
            <person name="Riley R."/>
            <person name="Andreopoulos W."/>
            <person name="He G."/>
            <person name="Johnson J."/>
            <person name="Nolan M."/>
            <person name="Tritt A."/>
            <person name="Barry K.W."/>
            <person name="Grigoriev I.V."/>
            <person name="Nagy L.G."/>
            <person name="Hibbett D."/>
            <person name="Henrissat B."/>
            <person name="Matheny P.B."/>
            <person name="Labbe J."/>
            <person name="Martin F.M."/>
        </authorList>
    </citation>
    <scope>NUCLEOTIDE SEQUENCE</scope>
    <source>
        <strain evidence="1">EC-137</strain>
    </source>
</reference>
<evidence type="ECO:0000313" key="1">
    <source>
        <dbReference type="EMBL" id="KAI0035191.1"/>
    </source>
</evidence>
<gene>
    <name evidence="1" type="ORF">K488DRAFT_83274</name>
</gene>
<dbReference type="Proteomes" id="UP000814128">
    <property type="component" value="Unassembled WGS sequence"/>
</dbReference>
<organism evidence="1 2">
    <name type="scientific">Vararia minispora EC-137</name>
    <dbReference type="NCBI Taxonomy" id="1314806"/>
    <lineage>
        <taxon>Eukaryota</taxon>
        <taxon>Fungi</taxon>
        <taxon>Dikarya</taxon>
        <taxon>Basidiomycota</taxon>
        <taxon>Agaricomycotina</taxon>
        <taxon>Agaricomycetes</taxon>
        <taxon>Russulales</taxon>
        <taxon>Lachnocladiaceae</taxon>
        <taxon>Vararia</taxon>
    </lineage>
</organism>
<dbReference type="EMBL" id="MU273488">
    <property type="protein sequence ID" value="KAI0035191.1"/>
    <property type="molecule type" value="Genomic_DNA"/>
</dbReference>
<protein>
    <submittedName>
        <fullName evidence="1">Cytoplasmic protein</fullName>
    </submittedName>
</protein>